<evidence type="ECO:0000256" key="1">
    <source>
        <dbReference type="SAM" id="Phobius"/>
    </source>
</evidence>
<name>A0A5J4J2T5_9FLAO</name>
<dbReference type="AlphaFoldDB" id="A0A5J4J2T5"/>
<keyword evidence="3" id="KW-1185">Reference proteome</keyword>
<sequence length="139" mass="15285">MKTQKNNTNNSIKIVIGGLALVLAIPFCMGMYSGYQSHSGTTGAVAKTLKKNCDCESIQIDHVAYGLQFNRKEGVTGDQVTFTLDNCNHSTTVEKEAERLNQLLQNEIEGYEKLDVVELNFTNGDANETAVIRNGKLQL</sequence>
<proteinExistence type="predicted"/>
<gene>
    <name evidence="2" type="ORF">ULMA_08750</name>
</gene>
<keyword evidence="1" id="KW-0812">Transmembrane</keyword>
<keyword evidence="1" id="KW-1133">Transmembrane helix</keyword>
<feature type="transmembrane region" description="Helical" evidence="1">
    <location>
        <begin position="12"/>
        <end position="32"/>
    </location>
</feature>
<keyword evidence="1" id="KW-0472">Membrane</keyword>
<protein>
    <submittedName>
        <fullName evidence="2">Uncharacterized protein</fullName>
    </submittedName>
</protein>
<dbReference type="RefSeq" id="WP_151672824.1">
    <property type="nucleotide sequence ID" value="NZ_BKCG01000001.1"/>
</dbReference>
<dbReference type="Proteomes" id="UP000326509">
    <property type="component" value="Unassembled WGS sequence"/>
</dbReference>
<reference evidence="2 3" key="1">
    <citation type="submission" date="2019-08" db="EMBL/GenBank/DDBJ databases">
        <title>Draft genome sequence of Ulvibacter marinus type strain NBRC 109484.</title>
        <authorList>
            <person name="Kawano K."/>
            <person name="Ushijima N."/>
            <person name="Kihara M."/>
            <person name="Itoh H."/>
        </authorList>
    </citation>
    <scope>NUCLEOTIDE SEQUENCE [LARGE SCALE GENOMIC DNA]</scope>
    <source>
        <strain evidence="2 3">NBRC 109484</strain>
    </source>
</reference>
<dbReference type="OrthoDB" id="1453217at2"/>
<comment type="caution">
    <text evidence="2">The sequence shown here is derived from an EMBL/GenBank/DDBJ whole genome shotgun (WGS) entry which is preliminary data.</text>
</comment>
<dbReference type="EMBL" id="BKCG01000001">
    <property type="protein sequence ID" value="GER58767.1"/>
    <property type="molecule type" value="Genomic_DNA"/>
</dbReference>
<evidence type="ECO:0000313" key="3">
    <source>
        <dbReference type="Proteomes" id="UP000326509"/>
    </source>
</evidence>
<accession>A0A5J4J2T5</accession>
<organism evidence="2 3">
    <name type="scientific">Patiriisocius marinus</name>
    <dbReference type="NCBI Taxonomy" id="1397112"/>
    <lineage>
        <taxon>Bacteria</taxon>
        <taxon>Pseudomonadati</taxon>
        <taxon>Bacteroidota</taxon>
        <taxon>Flavobacteriia</taxon>
        <taxon>Flavobacteriales</taxon>
        <taxon>Flavobacteriaceae</taxon>
        <taxon>Patiriisocius</taxon>
    </lineage>
</organism>
<evidence type="ECO:0000313" key="2">
    <source>
        <dbReference type="EMBL" id="GER58767.1"/>
    </source>
</evidence>